<dbReference type="EMBL" id="JBHUEE010000008">
    <property type="protein sequence ID" value="MFD1719119.1"/>
    <property type="molecule type" value="Genomic_DNA"/>
</dbReference>
<dbReference type="Proteomes" id="UP001597277">
    <property type="component" value="Unassembled WGS sequence"/>
</dbReference>
<protein>
    <submittedName>
        <fullName evidence="2">DUF3093 domain-containing protein</fullName>
    </submittedName>
</protein>
<accession>A0ABW4L7H6</accession>
<keyword evidence="1" id="KW-0472">Membrane</keyword>
<name>A0ABW4L7H6_9MICO</name>
<organism evidence="2 3">
    <name type="scientific">Georgenia deserti</name>
    <dbReference type="NCBI Taxonomy" id="2093781"/>
    <lineage>
        <taxon>Bacteria</taxon>
        <taxon>Bacillati</taxon>
        <taxon>Actinomycetota</taxon>
        <taxon>Actinomycetes</taxon>
        <taxon>Micrococcales</taxon>
        <taxon>Bogoriellaceae</taxon>
        <taxon>Georgenia</taxon>
    </lineage>
</organism>
<dbReference type="RefSeq" id="WP_388008758.1">
    <property type="nucleotide sequence ID" value="NZ_JBHUEE010000008.1"/>
</dbReference>
<evidence type="ECO:0000256" key="1">
    <source>
        <dbReference type="SAM" id="Phobius"/>
    </source>
</evidence>
<evidence type="ECO:0000313" key="3">
    <source>
        <dbReference type="Proteomes" id="UP001597277"/>
    </source>
</evidence>
<sequence length="170" mass="17300">MTTARSRPPADYRERLSPPPSVYLLAVIAGGLAALAGSFWGPAVAVAAGVAVAGGLAAVVLATSPVIEVGAGGDPSDGASGEARRLRAGGAVIPLAALGAAEEVDAEGIRRLLGVEADARAYVCHRSWVRTAVRFEVTDARDATPYWLICTRRPAQLLAAAGRRVDSSGA</sequence>
<gene>
    <name evidence="2" type="ORF">ACFSE6_14835</name>
</gene>
<keyword evidence="1" id="KW-1133">Transmembrane helix</keyword>
<feature type="transmembrane region" description="Helical" evidence="1">
    <location>
        <begin position="46"/>
        <end position="67"/>
    </location>
</feature>
<comment type="caution">
    <text evidence="2">The sequence shown here is derived from an EMBL/GenBank/DDBJ whole genome shotgun (WGS) entry which is preliminary data.</text>
</comment>
<dbReference type="Pfam" id="PF11292">
    <property type="entry name" value="DUF3093"/>
    <property type="match status" value="1"/>
</dbReference>
<dbReference type="InterPro" id="IPR021443">
    <property type="entry name" value="DUF3093"/>
</dbReference>
<keyword evidence="1" id="KW-0812">Transmembrane</keyword>
<evidence type="ECO:0000313" key="2">
    <source>
        <dbReference type="EMBL" id="MFD1719119.1"/>
    </source>
</evidence>
<reference evidence="3" key="1">
    <citation type="journal article" date="2019" name="Int. J. Syst. Evol. Microbiol.">
        <title>The Global Catalogue of Microorganisms (GCM) 10K type strain sequencing project: providing services to taxonomists for standard genome sequencing and annotation.</title>
        <authorList>
            <consortium name="The Broad Institute Genomics Platform"/>
            <consortium name="The Broad Institute Genome Sequencing Center for Infectious Disease"/>
            <person name="Wu L."/>
            <person name="Ma J."/>
        </authorList>
    </citation>
    <scope>NUCLEOTIDE SEQUENCE [LARGE SCALE GENOMIC DNA]</scope>
    <source>
        <strain evidence="3">JCM 17130</strain>
    </source>
</reference>
<proteinExistence type="predicted"/>
<keyword evidence="3" id="KW-1185">Reference proteome</keyword>
<feature type="transmembrane region" description="Helical" evidence="1">
    <location>
        <begin position="21"/>
        <end position="40"/>
    </location>
</feature>